<dbReference type="GO" id="GO:1903457">
    <property type="term" value="P:lactate catabolic process"/>
    <property type="evidence" value="ECO:0007669"/>
    <property type="project" value="TreeGrafter"/>
</dbReference>
<dbReference type="Gene3D" id="3.30.43.10">
    <property type="entry name" value="Uridine Diphospho-n-acetylenolpyruvylglucosamine Reductase, domain 2"/>
    <property type="match status" value="1"/>
</dbReference>
<dbReference type="PROSITE" id="PS51387">
    <property type="entry name" value="FAD_PCMH"/>
    <property type="match status" value="1"/>
</dbReference>
<evidence type="ECO:0000259" key="12">
    <source>
        <dbReference type="PROSITE" id="PS51379"/>
    </source>
</evidence>
<keyword evidence="9" id="KW-0411">Iron-sulfur</keyword>
<dbReference type="InterPro" id="IPR016167">
    <property type="entry name" value="FAD-bd_PCMH_sub1"/>
</dbReference>
<evidence type="ECO:0000256" key="3">
    <source>
        <dbReference type="ARBA" id="ARBA00022630"/>
    </source>
</evidence>
<dbReference type="HOGENOM" id="CLU_013688_0_0_11"/>
<evidence type="ECO:0000256" key="9">
    <source>
        <dbReference type="ARBA" id="ARBA00023014"/>
    </source>
</evidence>
<dbReference type="GO" id="GO:0071949">
    <property type="term" value="F:FAD binding"/>
    <property type="evidence" value="ECO:0007669"/>
    <property type="project" value="InterPro"/>
</dbReference>
<dbReference type="Gene3D" id="1.10.45.10">
    <property type="entry name" value="Vanillyl-alcohol Oxidase, Chain A, domain 4"/>
    <property type="match status" value="1"/>
</dbReference>
<evidence type="ECO:0000256" key="5">
    <source>
        <dbReference type="ARBA" id="ARBA00022827"/>
    </source>
</evidence>
<dbReference type="Pfam" id="PF13183">
    <property type="entry name" value="Fer4_8"/>
    <property type="match status" value="1"/>
</dbReference>
<dbReference type="GO" id="GO:0046872">
    <property type="term" value="F:metal ion binding"/>
    <property type="evidence" value="ECO:0007669"/>
    <property type="project" value="UniProtKB-KW"/>
</dbReference>
<evidence type="ECO:0000256" key="1">
    <source>
        <dbReference type="ARBA" id="ARBA00001974"/>
    </source>
</evidence>
<dbReference type="InParanoid" id="C8XG28"/>
<dbReference type="GO" id="GO:0004458">
    <property type="term" value="F:D-lactate dehydrogenase (cytochrome) activity"/>
    <property type="evidence" value="ECO:0007669"/>
    <property type="project" value="UniProtKB-EC"/>
</dbReference>
<dbReference type="AlphaFoldDB" id="C8XG28"/>
<keyword evidence="6" id="KW-0809">Transit peptide</keyword>
<proteinExistence type="inferred from homology"/>
<dbReference type="InterPro" id="IPR017900">
    <property type="entry name" value="4Fe4S_Fe_S_CS"/>
</dbReference>
<organism evidence="14 15">
    <name type="scientific">Nakamurella multipartita (strain ATCC 700099 / DSM 44233 / CIP 104796 / JCM 9543 / NBRC 105858 / Y-104)</name>
    <name type="common">Microsphaera multipartita</name>
    <dbReference type="NCBI Taxonomy" id="479431"/>
    <lineage>
        <taxon>Bacteria</taxon>
        <taxon>Bacillati</taxon>
        <taxon>Actinomycetota</taxon>
        <taxon>Actinomycetes</taxon>
        <taxon>Nakamurellales</taxon>
        <taxon>Nakamurellaceae</taxon>
        <taxon>Nakamurella</taxon>
    </lineage>
</organism>
<evidence type="ECO:0000256" key="4">
    <source>
        <dbReference type="ARBA" id="ARBA00022723"/>
    </source>
</evidence>
<feature type="region of interest" description="Disordered" evidence="11">
    <location>
        <begin position="703"/>
        <end position="723"/>
    </location>
</feature>
<dbReference type="InterPro" id="IPR016164">
    <property type="entry name" value="FAD-linked_Oxase-like_C"/>
</dbReference>
<feature type="domain" description="FAD-binding PCMH-type" evidence="13">
    <location>
        <begin position="58"/>
        <end position="286"/>
    </location>
</feature>
<dbReference type="eggNOG" id="COG0277">
    <property type="taxonomic scope" value="Bacteria"/>
</dbReference>
<dbReference type="PANTHER" id="PTHR11748:SF111">
    <property type="entry name" value="D-LACTATE DEHYDROGENASE, MITOCHONDRIAL-RELATED"/>
    <property type="match status" value="1"/>
</dbReference>
<sequence length="966" mass="103603">MSLSTRPHGGAPEQVASVLLPPADPTLLDALQRALPEPGQLRTRALDRLALGHDASHYFLTPTAVVTPRDADDVGRLFEVSAARGVPLTFRSGGTSLSGQAGTAGILADTRKHFRGIDVLDDGARVRVGPGATVRQVNARLARFGRKLGPDPASEIACTMGGVVANNSSGMACGTTQNTYQTLESLVLVLPSGTVLDTGAADADEKLRSTEPALYEGLARLRGRVRGNTESLRIIAAQFAMKNTMGYGLNSLVDHTRPVDILTHLVIGSEGTLAFVASAMFRTVPLLRHAMTGLLVFEDLSGATGSLPALVSTGPATIELLDATSLRVAQADPGCDEIIRRITVDRHSALLVEYQADSIEAVSELSQAAGPVLRSIPVTGPAELTADPRARARLWHTRKGLYTTVNEARPSGTTALLEDIVVPVPKLLDTCEQLIDLFAKHRYTDSVIFGHAKDGNIHFMLTERLGAGGDLQRFAEFTEDMVELVLANGGNLKAEHGTGRIMAPFVRRQYGDELYEVTREIKQLCDPAGLLNPGVIITDDDQAHLRDLKVTPTVEQEVDRCVECGYCEPVCPSRDLTTTPRQRIVLRREMQRAREAGDTALLAELEQEYDYDGVQTCAVDGMCQTACPVLINTGDLVRRLRAESVGKVTAKGWSYAAKHWAGTTKLAGTALSVAEKTPSILITGPNELARTVIDPDILPLYSPELPGGGRQRPKGGGDEPTAPTPTAVEIVFFSACVGTMFGPADGGPGARESFVRLCERAGVSITYPADLPSLCCGTPWKSKGISDGYRVMLRKVLPRLWEASRHGELPIVCDASSCTEGLRHMLQSELAEGHFQGLKIVDATAFVAEHVLPKLDIKRRKSAMALHPTCSSTQLGLNDTLKSVGASVADSVTVPDNWGCCAYAGDRGMLHPELTESATKGEALEIRQGNFDAYASCNRTCELGLTRSTGHEYQHILELVDWASAP</sequence>
<dbReference type="Gene3D" id="3.30.70.2740">
    <property type="match status" value="1"/>
</dbReference>
<accession>C8XG28</accession>
<dbReference type="InterPro" id="IPR009051">
    <property type="entry name" value="Helical_ferredxn"/>
</dbReference>
<dbReference type="Pfam" id="PF02913">
    <property type="entry name" value="FAD-oxidase_C"/>
    <property type="match status" value="1"/>
</dbReference>
<dbReference type="InterPro" id="IPR016166">
    <property type="entry name" value="FAD-bd_PCMH"/>
</dbReference>
<dbReference type="GO" id="GO:0008720">
    <property type="term" value="F:D-lactate dehydrogenase (NAD+) activity"/>
    <property type="evidence" value="ECO:0007669"/>
    <property type="project" value="TreeGrafter"/>
</dbReference>
<dbReference type="PANTHER" id="PTHR11748">
    <property type="entry name" value="D-LACTATE DEHYDROGENASE"/>
    <property type="match status" value="1"/>
</dbReference>
<reference evidence="14 15" key="2">
    <citation type="journal article" date="2010" name="Stand. Genomic Sci.">
        <title>Complete genome sequence of Nakamurella multipartita type strain (Y-104).</title>
        <authorList>
            <person name="Tice H."/>
            <person name="Mayilraj S."/>
            <person name="Sims D."/>
            <person name="Lapidus A."/>
            <person name="Nolan M."/>
            <person name="Lucas S."/>
            <person name="Glavina Del Rio T."/>
            <person name="Copeland A."/>
            <person name="Cheng J.F."/>
            <person name="Meincke L."/>
            <person name="Bruce D."/>
            <person name="Goodwin L."/>
            <person name="Pitluck S."/>
            <person name="Ivanova N."/>
            <person name="Mavromatis K."/>
            <person name="Ovchinnikova G."/>
            <person name="Pati A."/>
            <person name="Chen A."/>
            <person name="Palaniappan K."/>
            <person name="Land M."/>
            <person name="Hauser L."/>
            <person name="Chang Y.J."/>
            <person name="Jeffries C.D."/>
            <person name="Detter J.C."/>
            <person name="Brettin T."/>
            <person name="Rohde M."/>
            <person name="Goker M."/>
            <person name="Bristow J."/>
            <person name="Eisen J.A."/>
            <person name="Markowitz V."/>
            <person name="Hugenholtz P."/>
            <person name="Kyrpides N.C."/>
            <person name="Klenk H.P."/>
            <person name="Chen F."/>
        </authorList>
    </citation>
    <scope>NUCLEOTIDE SEQUENCE [LARGE SCALE GENOMIC DNA]</scope>
    <source>
        <strain evidence="15">ATCC 700099 / DSM 44233 / CIP 104796 / JCM 9543 / NBRC 105858 / Y-104</strain>
    </source>
</reference>
<evidence type="ECO:0000313" key="15">
    <source>
        <dbReference type="Proteomes" id="UP000002218"/>
    </source>
</evidence>
<dbReference type="PROSITE" id="PS51379">
    <property type="entry name" value="4FE4S_FER_2"/>
    <property type="match status" value="1"/>
</dbReference>
<keyword evidence="8" id="KW-0408">Iron</keyword>
<evidence type="ECO:0000256" key="6">
    <source>
        <dbReference type="ARBA" id="ARBA00022946"/>
    </source>
</evidence>
<evidence type="ECO:0000256" key="7">
    <source>
        <dbReference type="ARBA" id="ARBA00023002"/>
    </source>
</evidence>
<evidence type="ECO:0000256" key="2">
    <source>
        <dbReference type="ARBA" id="ARBA00008000"/>
    </source>
</evidence>
<dbReference type="InterPro" id="IPR006094">
    <property type="entry name" value="Oxid_FAD_bind_N"/>
</dbReference>
<dbReference type="EMBL" id="CP001737">
    <property type="protein sequence ID" value="ACV80030.1"/>
    <property type="molecule type" value="Genomic_DNA"/>
</dbReference>
<dbReference type="Gene3D" id="1.10.1060.10">
    <property type="entry name" value="Alpha-helical ferredoxin"/>
    <property type="match status" value="1"/>
</dbReference>
<keyword evidence="3" id="KW-0285">Flavoprotein</keyword>
<keyword evidence="7 14" id="KW-0560">Oxidoreductase</keyword>
<dbReference type="RefSeq" id="WP_015748862.1">
    <property type="nucleotide sequence ID" value="NC_013235.1"/>
</dbReference>
<dbReference type="PROSITE" id="PS00198">
    <property type="entry name" value="4FE4S_FER_1"/>
    <property type="match status" value="1"/>
</dbReference>
<dbReference type="Proteomes" id="UP000002218">
    <property type="component" value="Chromosome"/>
</dbReference>
<keyword evidence="15" id="KW-1185">Reference proteome</keyword>
<evidence type="ECO:0000256" key="8">
    <source>
        <dbReference type="ARBA" id="ARBA00023004"/>
    </source>
</evidence>
<evidence type="ECO:0000256" key="11">
    <source>
        <dbReference type="SAM" id="MobiDB-lite"/>
    </source>
</evidence>
<evidence type="ECO:0000256" key="10">
    <source>
        <dbReference type="ARBA" id="ARBA00038897"/>
    </source>
</evidence>
<gene>
    <name evidence="14" type="ordered locus">Namu_3728</name>
</gene>
<dbReference type="SUPFAM" id="SSF56176">
    <property type="entry name" value="FAD-binding/transporter-associated domain-like"/>
    <property type="match status" value="1"/>
</dbReference>
<dbReference type="eggNOG" id="COG0247">
    <property type="taxonomic scope" value="Bacteria"/>
</dbReference>
<dbReference type="InterPro" id="IPR036318">
    <property type="entry name" value="FAD-bd_PCMH-like_sf"/>
</dbReference>
<protein>
    <recommendedName>
        <fullName evidence="10">D-lactate dehydrogenase (cytochrome)</fullName>
        <ecNumber evidence="10">1.1.2.4</ecNumber>
    </recommendedName>
</protein>
<dbReference type="InterPro" id="IPR016171">
    <property type="entry name" value="Vanillyl_alc_oxidase_C-sub2"/>
</dbReference>
<name>C8XG28_NAKMY</name>
<dbReference type="InterPro" id="IPR017896">
    <property type="entry name" value="4Fe4S_Fe-S-bd"/>
</dbReference>
<dbReference type="Pfam" id="PF01565">
    <property type="entry name" value="FAD_binding_4"/>
    <property type="match status" value="1"/>
</dbReference>
<dbReference type="STRING" id="479431.Namu_3728"/>
<keyword evidence="4" id="KW-0479">Metal-binding</keyword>
<dbReference type="EC" id="1.1.2.4" evidence="10"/>
<reference evidence="15" key="1">
    <citation type="submission" date="2009-09" db="EMBL/GenBank/DDBJ databases">
        <title>The complete genome of Nakamurella multipartita DSM 44233.</title>
        <authorList>
            <consortium name="US DOE Joint Genome Institute (JGI-PGF)"/>
            <person name="Lucas S."/>
            <person name="Copeland A."/>
            <person name="Lapidus A."/>
            <person name="Glavina del Rio T."/>
            <person name="Dalin E."/>
            <person name="Tice H."/>
            <person name="Bruce D."/>
            <person name="Goodwin L."/>
            <person name="Pitluck S."/>
            <person name="Kyrpides N."/>
            <person name="Mavromatis K."/>
            <person name="Ivanova N."/>
            <person name="Ovchinnikova G."/>
            <person name="Sims D."/>
            <person name="Meincke L."/>
            <person name="Brettin T."/>
            <person name="Detter J.C."/>
            <person name="Han C."/>
            <person name="Larimer F."/>
            <person name="Land M."/>
            <person name="Hauser L."/>
            <person name="Markowitz V."/>
            <person name="Cheng J.-F."/>
            <person name="Hugenholtz P."/>
            <person name="Woyke T."/>
            <person name="Wu D."/>
            <person name="Klenk H.-P."/>
            <person name="Eisen J.A."/>
        </authorList>
    </citation>
    <scope>NUCLEOTIDE SEQUENCE [LARGE SCALE GENOMIC DNA]</scope>
    <source>
        <strain evidence="15">ATCC 700099 / DSM 44233 / CIP 104796 / JCM 9543 / NBRC 105858 / Y-104</strain>
    </source>
</reference>
<evidence type="ECO:0000313" key="14">
    <source>
        <dbReference type="EMBL" id="ACV80030.1"/>
    </source>
</evidence>
<comment type="cofactor">
    <cofactor evidence="1">
        <name>FAD</name>
        <dbReference type="ChEBI" id="CHEBI:57692"/>
    </cofactor>
</comment>
<dbReference type="SUPFAM" id="SSF55103">
    <property type="entry name" value="FAD-linked oxidases, C-terminal domain"/>
    <property type="match status" value="1"/>
</dbReference>
<comment type="similarity">
    <text evidence="2">Belongs to the FAD-binding oxidoreductase/transferase type 4 family.</text>
</comment>
<dbReference type="SUPFAM" id="SSF46548">
    <property type="entry name" value="alpha-helical ferredoxin"/>
    <property type="match status" value="1"/>
</dbReference>
<dbReference type="InterPro" id="IPR004113">
    <property type="entry name" value="FAD-bd_oxidored_4_C"/>
</dbReference>
<dbReference type="KEGG" id="nml:Namu_3728"/>
<dbReference type="InterPro" id="IPR016169">
    <property type="entry name" value="FAD-bd_PCMH_sub2"/>
</dbReference>
<evidence type="ECO:0000259" key="13">
    <source>
        <dbReference type="PROSITE" id="PS51387"/>
    </source>
</evidence>
<dbReference type="Gene3D" id="3.30.465.10">
    <property type="match status" value="1"/>
</dbReference>
<keyword evidence="5" id="KW-0274">FAD</keyword>
<feature type="domain" description="4Fe-4S ferredoxin-type" evidence="12">
    <location>
        <begin position="550"/>
        <end position="581"/>
    </location>
</feature>
<dbReference type="GO" id="GO:0051536">
    <property type="term" value="F:iron-sulfur cluster binding"/>
    <property type="evidence" value="ECO:0007669"/>
    <property type="project" value="UniProtKB-KW"/>
</dbReference>